<dbReference type="GO" id="GO:0004650">
    <property type="term" value="F:polygalacturonase activity"/>
    <property type="evidence" value="ECO:0007669"/>
    <property type="project" value="InterPro"/>
</dbReference>
<evidence type="ECO:0000256" key="7">
    <source>
        <dbReference type="ARBA" id="ARBA00023316"/>
    </source>
</evidence>
<dbReference type="InterPro" id="IPR011050">
    <property type="entry name" value="Pectin_lyase_fold/virulence"/>
</dbReference>
<dbReference type="EMBL" id="KI394155">
    <property type="protein sequence ID" value="ERN04813.1"/>
    <property type="molecule type" value="Genomic_DNA"/>
</dbReference>
<gene>
    <name evidence="11" type="ORF">AMTR_s00146p00011810</name>
</gene>
<feature type="active site" evidence="8">
    <location>
        <position position="45"/>
    </location>
</feature>
<dbReference type="OMA" id="WAKRTNG"/>
<keyword evidence="12" id="KW-1185">Reference proteome</keyword>
<comment type="similarity">
    <text evidence="2 9">Belongs to the glycosyl hydrolase 28 family.</text>
</comment>
<keyword evidence="6 9" id="KW-0326">Glycosidase</keyword>
<name>W1PA66_AMBTC</name>
<keyword evidence="4" id="KW-0964">Secreted</keyword>
<sequence>MNFLTFLSILLCYIQGNFFVGDDCISIGDGTYDVNASKITCGPGHGISIGSLGKDGTRSTAEMIHVKDSFFIGTKNGARIKTWQ</sequence>
<keyword evidence="10" id="KW-0732">Signal</keyword>
<dbReference type="Pfam" id="PF00295">
    <property type="entry name" value="Glyco_hydro_28"/>
    <property type="match status" value="1"/>
</dbReference>
<evidence type="ECO:0008006" key="13">
    <source>
        <dbReference type="Google" id="ProtNLM"/>
    </source>
</evidence>
<evidence type="ECO:0000313" key="12">
    <source>
        <dbReference type="Proteomes" id="UP000017836"/>
    </source>
</evidence>
<comment type="subcellular location">
    <subcellularLocation>
        <location evidence="1">Secreted</location>
        <location evidence="1">Cell wall</location>
    </subcellularLocation>
</comment>
<evidence type="ECO:0000256" key="6">
    <source>
        <dbReference type="ARBA" id="ARBA00023295"/>
    </source>
</evidence>
<accession>W1PA66</accession>
<proteinExistence type="inferred from homology"/>
<dbReference type="GO" id="GO:0071555">
    <property type="term" value="P:cell wall organization"/>
    <property type="evidence" value="ECO:0007669"/>
    <property type="project" value="UniProtKB-KW"/>
</dbReference>
<evidence type="ECO:0000256" key="5">
    <source>
        <dbReference type="ARBA" id="ARBA00022801"/>
    </source>
</evidence>
<dbReference type="AlphaFoldDB" id="W1PA66"/>
<dbReference type="Gramene" id="ERN04813">
    <property type="protein sequence ID" value="ERN04813"/>
    <property type="gene ID" value="AMTR_s00146p00011810"/>
</dbReference>
<dbReference type="PANTHER" id="PTHR31375">
    <property type="match status" value="1"/>
</dbReference>
<keyword evidence="5 9" id="KW-0378">Hydrolase</keyword>
<evidence type="ECO:0000256" key="8">
    <source>
        <dbReference type="PROSITE-ProRule" id="PRU10052"/>
    </source>
</evidence>
<organism evidence="11 12">
    <name type="scientific">Amborella trichopoda</name>
    <dbReference type="NCBI Taxonomy" id="13333"/>
    <lineage>
        <taxon>Eukaryota</taxon>
        <taxon>Viridiplantae</taxon>
        <taxon>Streptophyta</taxon>
        <taxon>Embryophyta</taxon>
        <taxon>Tracheophyta</taxon>
        <taxon>Spermatophyta</taxon>
        <taxon>Magnoliopsida</taxon>
        <taxon>Amborellales</taxon>
        <taxon>Amborellaceae</taxon>
        <taxon>Amborella</taxon>
    </lineage>
</organism>
<dbReference type="InterPro" id="IPR000743">
    <property type="entry name" value="Glyco_hydro_28"/>
</dbReference>
<dbReference type="InterPro" id="IPR012334">
    <property type="entry name" value="Pectin_lyas_fold"/>
</dbReference>
<dbReference type="Proteomes" id="UP000017836">
    <property type="component" value="Unassembled WGS sequence"/>
</dbReference>
<dbReference type="PROSITE" id="PS00502">
    <property type="entry name" value="POLYGALACTURONASE"/>
    <property type="match status" value="1"/>
</dbReference>
<evidence type="ECO:0000256" key="3">
    <source>
        <dbReference type="ARBA" id="ARBA00022512"/>
    </source>
</evidence>
<evidence type="ECO:0000256" key="9">
    <source>
        <dbReference type="RuleBase" id="RU361169"/>
    </source>
</evidence>
<dbReference type="SUPFAM" id="SSF51126">
    <property type="entry name" value="Pectin lyase-like"/>
    <property type="match status" value="1"/>
</dbReference>
<feature type="chain" id="PRO_5004808165" description="Pectate lyase" evidence="10">
    <location>
        <begin position="17"/>
        <end position="84"/>
    </location>
</feature>
<dbReference type="Gene3D" id="2.160.20.10">
    <property type="entry name" value="Single-stranded right-handed beta-helix, Pectin lyase-like"/>
    <property type="match status" value="1"/>
</dbReference>
<feature type="signal peptide" evidence="10">
    <location>
        <begin position="1"/>
        <end position="16"/>
    </location>
</feature>
<evidence type="ECO:0000256" key="2">
    <source>
        <dbReference type="ARBA" id="ARBA00008834"/>
    </source>
</evidence>
<keyword evidence="7" id="KW-0961">Cell wall biogenesis/degradation</keyword>
<dbReference type="HOGENOM" id="CLU_193413_0_0_1"/>
<evidence type="ECO:0000256" key="1">
    <source>
        <dbReference type="ARBA" id="ARBA00004191"/>
    </source>
</evidence>
<evidence type="ECO:0000256" key="4">
    <source>
        <dbReference type="ARBA" id="ARBA00022525"/>
    </source>
</evidence>
<feature type="non-terminal residue" evidence="11">
    <location>
        <position position="84"/>
    </location>
</feature>
<evidence type="ECO:0000256" key="10">
    <source>
        <dbReference type="SAM" id="SignalP"/>
    </source>
</evidence>
<reference evidence="12" key="1">
    <citation type="journal article" date="2013" name="Science">
        <title>The Amborella genome and the evolution of flowering plants.</title>
        <authorList>
            <consortium name="Amborella Genome Project"/>
        </authorList>
    </citation>
    <scope>NUCLEOTIDE SEQUENCE [LARGE SCALE GENOMIC DNA]</scope>
</reference>
<protein>
    <recommendedName>
        <fullName evidence="13">Pectate lyase</fullName>
    </recommendedName>
</protein>
<keyword evidence="3" id="KW-0134">Cell wall</keyword>
<evidence type="ECO:0000313" key="11">
    <source>
        <dbReference type="EMBL" id="ERN04813.1"/>
    </source>
</evidence>
<dbReference type="GO" id="GO:0005975">
    <property type="term" value="P:carbohydrate metabolic process"/>
    <property type="evidence" value="ECO:0007669"/>
    <property type="project" value="InterPro"/>
</dbReference>